<feature type="compositionally biased region" description="Polar residues" evidence="9">
    <location>
        <begin position="1041"/>
        <end position="1061"/>
    </location>
</feature>
<keyword evidence="6" id="KW-0833">Ubl conjugation pathway</keyword>
<keyword evidence="5 8" id="KW-0863">Zinc-finger</keyword>
<evidence type="ECO:0000256" key="3">
    <source>
        <dbReference type="ARBA" id="ARBA00022679"/>
    </source>
</evidence>
<keyword evidence="7" id="KW-0862">Zinc</keyword>
<dbReference type="CDD" id="cd16650">
    <property type="entry name" value="SP-RING_PIAS-like"/>
    <property type="match status" value="1"/>
</dbReference>
<dbReference type="InterPro" id="IPR004181">
    <property type="entry name" value="Znf_MIZ"/>
</dbReference>
<dbReference type="GO" id="GO:0003712">
    <property type="term" value="F:transcription coregulator activity"/>
    <property type="evidence" value="ECO:0007669"/>
    <property type="project" value="TreeGrafter"/>
</dbReference>
<dbReference type="InterPro" id="IPR038654">
    <property type="entry name" value="PINIT_sf"/>
</dbReference>
<evidence type="ECO:0000256" key="9">
    <source>
        <dbReference type="SAM" id="MobiDB-lite"/>
    </source>
</evidence>
<sequence>MRDMRSLQDLKACILRCRRSDLDRLIKLTNLPRGGLKQDIQLRLIAYLDQEPSTEFLVALIELNKRMYSTNNLQPTRQANGKANPSQPTNDPLTSRLYLTAAATTTTSRPTEIPVNNHQSHPRSTGTNVNFSCQKDQSHSSLPNSQLCQNSTSVVEQSSSSSMNAEIERQHQFQQTSSSYQFPYNSSISQNPMITPSVWAAWASANKLLPKHQGAKNSSSELLETSHSSSCSHIAVTSIPNPSNQGLSFVSSQTSACTSGSESNKAGVTYKIGPLITLAGVDGSFKLPNVLPEFYFKESPFLKLIDVLSPPQIILPAHIGFATGRRSYDRSLALRFTSDQVETITYHCCRGADDRMEFGVQVIMRFARLDPQACQDLVETYELSGGRKSNNSTINKPIQIPQVDDSLPVHLIIQVNGRPIPLPPLLPSNRPGMDGRRNARPINITQCLHVSPTVPNYIKLTWTHDYASFTYNVVGIYLMRRRSPQQLCTLLNSTSFKSANTMRMEIIRKLSSNANSINSISGVLKQSRSTGNADAGDDDDDDDVVMPNTLPVQLLCPLSKCRIEVPVRGRNCRHVQCYDATTYLIINERKPTWNCPVCDVKAPYDDLIIDGLFLEVLRSKRAQDLDEVIFHADGSWSSISGHMMSNNQIVEHDADNMLTSESPTCVDYNQPYTLQESPYTSHITPNSIRSATDSVGSSSLAPSFNTLSPTSSVNSSSNPYTLPGNVLPQSPAVSILPGSVVSLSRNDVNTSSTGSTANVCQMPLVSQLSRDKEINQQACQEPSTFTIDLTLSDDENELPSTSVPKTSESTPSTVVANPAERPVNKVTPMSSSSSSLSPQFPPSEFSHSENISQFPVSSRSDGASSSSSSSAAPAAVATSSNIVSHYSCCSQTPVCTTQSNVTRPSCVAINPTCNYPATHVTPSSMNRFPSSSGCDTVRNPCNVIVNSSVQSNIPVTLSTTASRGSKRCAPSEYNHSPSDCHQSVHQVINNAEVRNIPTIQSVSSLSSEARHYPHPPAKVPRNEVMHNQFPGPSSARYQGVYFNNDNSNGNSPRRSTNSPGVSDTYAHYTVYRQQQSHSFHSRQPTSYHPGLSSDRPYPTENSSNNNTRYTTYNQNDANGISRMVSSYYPPSRSGNYPSPLCAESNQYNRPILPNPRNPYSCYDMNYRNSASPSSTREIPPVLLNCICNSPNYRLYDCTTDLQIWTYFCVNRSTCYELLLLAAAVVVSDVFNLFCTEEIQFKISSSDEILSCSVLIFDYLPIHSSPVNNISDAVLQVIFVYCIYLYV</sequence>
<protein>
    <recommendedName>
        <fullName evidence="14">SP-RING-type domain-containing protein</fullName>
    </recommendedName>
</protein>
<feature type="region of interest" description="Disordered" evidence="9">
    <location>
        <begin position="105"/>
        <end position="152"/>
    </location>
</feature>
<feature type="compositionally biased region" description="Polar residues" evidence="9">
    <location>
        <begin position="798"/>
        <end position="815"/>
    </location>
</feature>
<dbReference type="GO" id="GO:0008270">
    <property type="term" value="F:zinc ion binding"/>
    <property type="evidence" value="ECO:0007669"/>
    <property type="project" value="UniProtKB-KW"/>
</dbReference>
<evidence type="ECO:0000256" key="2">
    <source>
        <dbReference type="ARBA" id="ARBA00005383"/>
    </source>
</evidence>
<dbReference type="GO" id="GO:0061665">
    <property type="term" value="F:SUMO ligase activity"/>
    <property type="evidence" value="ECO:0007669"/>
    <property type="project" value="TreeGrafter"/>
</dbReference>
<accession>A0AA85K2E0</accession>
<evidence type="ECO:0000256" key="5">
    <source>
        <dbReference type="ARBA" id="ARBA00022771"/>
    </source>
</evidence>
<dbReference type="Pfam" id="PF14324">
    <property type="entry name" value="PINIT"/>
    <property type="match status" value="1"/>
</dbReference>
<feature type="domain" description="SP-RING-type" evidence="10">
    <location>
        <begin position="540"/>
        <end position="622"/>
    </location>
</feature>
<reference evidence="12" key="1">
    <citation type="submission" date="2022-06" db="EMBL/GenBank/DDBJ databases">
        <authorList>
            <person name="Berger JAMES D."/>
            <person name="Berger JAMES D."/>
        </authorList>
    </citation>
    <scope>NUCLEOTIDE SEQUENCE [LARGE SCALE GENOMIC DNA]</scope>
</reference>
<evidence type="ECO:0000313" key="12">
    <source>
        <dbReference type="Proteomes" id="UP000050795"/>
    </source>
</evidence>
<feature type="compositionally biased region" description="Low complexity" evidence="9">
    <location>
        <begin position="1072"/>
        <end position="1083"/>
    </location>
</feature>
<feature type="region of interest" description="Disordered" evidence="9">
    <location>
        <begin position="790"/>
        <end position="870"/>
    </location>
</feature>
<keyword evidence="12" id="KW-1185">Reference proteome</keyword>
<evidence type="ECO:0000256" key="7">
    <source>
        <dbReference type="ARBA" id="ARBA00022833"/>
    </source>
</evidence>
<dbReference type="InterPro" id="IPR023321">
    <property type="entry name" value="PINIT"/>
</dbReference>
<name>A0AA85K2E0_TRIRE</name>
<feature type="compositionally biased region" description="Polar residues" evidence="9">
    <location>
        <begin position="108"/>
        <end position="150"/>
    </location>
</feature>
<evidence type="ECO:0000256" key="1">
    <source>
        <dbReference type="ARBA" id="ARBA00004718"/>
    </source>
</evidence>
<dbReference type="PROSITE" id="PS51044">
    <property type="entry name" value="ZF_SP_RING"/>
    <property type="match status" value="1"/>
</dbReference>
<evidence type="ECO:0000259" key="10">
    <source>
        <dbReference type="PROSITE" id="PS51044"/>
    </source>
</evidence>
<dbReference type="PROSITE" id="PS51466">
    <property type="entry name" value="PINIT"/>
    <property type="match status" value="1"/>
</dbReference>
<dbReference type="GO" id="GO:0000785">
    <property type="term" value="C:chromatin"/>
    <property type="evidence" value="ECO:0007669"/>
    <property type="project" value="TreeGrafter"/>
</dbReference>
<feature type="region of interest" description="Disordered" evidence="9">
    <location>
        <begin position="74"/>
        <end position="93"/>
    </location>
</feature>
<feature type="compositionally biased region" description="Low complexity" evidence="9">
    <location>
        <begin position="1099"/>
        <end position="1114"/>
    </location>
</feature>
<evidence type="ECO:0000259" key="11">
    <source>
        <dbReference type="PROSITE" id="PS51466"/>
    </source>
</evidence>
<dbReference type="Gene3D" id="3.30.40.10">
    <property type="entry name" value="Zinc/RING finger domain, C3HC4 (zinc finger)"/>
    <property type="match status" value="1"/>
</dbReference>
<dbReference type="GO" id="GO:0006357">
    <property type="term" value="P:regulation of transcription by RNA polymerase II"/>
    <property type="evidence" value="ECO:0007669"/>
    <property type="project" value="TreeGrafter"/>
</dbReference>
<keyword evidence="3" id="KW-0808">Transferase</keyword>
<dbReference type="Proteomes" id="UP000050795">
    <property type="component" value="Unassembled WGS sequence"/>
</dbReference>
<evidence type="ECO:0000313" key="13">
    <source>
        <dbReference type="WBParaSite" id="TREG1_56840.1"/>
    </source>
</evidence>
<dbReference type="WBParaSite" id="TREG1_56840.1">
    <property type="protein sequence ID" value="TREG1_56840.1"/>
    <property type="gene ID" value="TREG1_56840"/>
</dbReference>
<dbReference type="PANTHER" id="PTHR10782:SF94">
    <property type="entry name" value="SUPPRESSOR OF VARIEGATION 2-10, ISOFORM I"/>
    <property type="match status" value="1"/>
</dbReference>
<evidence type="ECO:0000256" key="4">
    <source>
        <dbReference type="ARBA" id="ARBA00022723"/>
    </source>
</evidence>
<dbReference type="PANTHER" id="PTHR10782">
    <property type="entry name" value="ZINC FINGER MIZ DOMAIN-CONTAINING PROTEIN"/>
    <property type="match status" value="1"/>
</dbReference>
<comment type="similarity">
    <text evidence="2">Belongs to the PIAS family.</text>
</comment>
<keyword evidence="4" id="KW-0479">Metal-binding</keyword>
<feature type="compositionally biased region" description="Low complexity" evidence="9">
    <location>
        <begin position="828"/>
        <end position="845"/>
    </location>
</feature>
<evidence type="ECO:0000256" key="8">
    <source>
        <dbReference type="PROSITE-ProRule" id="PRU00452"/>
    </source>
</evidence>
<organism evidence="12 13">
    <name type="scientific">Trichobilharzia regenti</name>
    <name type="common">Nasal bird schistosome</name>
    <dbReference type="NCBI Taxonomy" id="157069"/>
    <lineage>
        <taxon>Eukaryota</taxon>
        <taxon>Metazoa</taxon>
        <taxon>Spiralia</taxon>
        <taxon>Lophotrochozoa</taxon>
        <taxon>Platyhelminthes</taxon>
        <taxon>Trematoda</taxon>
        <taxon>Digenea</taxon>
        <taxon>Strigeidida</taxon>
        <taxon>Schistosomatoidea</taxon>
        <taxon>Schistosomatidae</taxon>
        <taxon>Trichobilharzia</taxon>
    </lineage>
</organism>
<dbReference type="GO" id="GO:0016925">
    <property type="term" value="P:protein sumoylation"/>
    <property type="evidence" value="ECO:0007669"/>
    <property type="project" value="TreeGrafter"/>
</dbReference>
<comment type="pathway">
    <text evidence="1">Protein modification; protein sumoylation.</text>
</comment>
<feature type="domain" description="PINIT" evidence="11">
    <location>
        <begin position="282"/>
        <end position="482"/>
    </location>
</feature>
<feature type="region of interest" description="Disordered" evidence="9">
    <location>
        <begin position="1003"/>
        <end position="1114"/>
    </location>
</feature>
<feature type="compositionally biased region" description="Low complexity" evidence="9">
    <location>
        <begin position="857"/>
        <end position="870"/>
    </location>
</feature>
<dbReference type="Gene3D" id="2.60.120.780">
    <property type="entry name" value="PINIT domain"/>
    <property type="match status" value="1"/>
</dbReference>
<evidence type="ECO:0008006" key="14">
    <source>
        <dbReference type="Google" id="ProtNLM"/>
    </source>
</evidence>
<dbReference type="Pfam" id="PF02891">
    <property type="entry name" value="zf-MIZ"/>
    <property type="match status" value="1"/>
</dbReference>
<reference evidence="13" key="2">
    <citation type="submission" date="2023-11" db="UniProtKB">
        <authorList>
            <consortium name="WormBaseParasite"/>
        </authorList>
    </citation>
    <scope>IDENTIFICATION</scope>
</reference>
<proteinExistence type="inferred from homology"/>
<evidence type="ECO:0000256" key="6">
    <source>
        <dbReference type="ARBA" id="ARBA00022786"/>
    </source>
</evidence>
<dbReference type="InterPro" id="IPR013083">
    <property type="entry name" value="Znf_RING/FYVE/PHD"/>
</dbReference>
<dbReference type="SUPFAM" id="SSF57850">
    <property type="entry name" value="RING/U-box"/>
    <property type="match status" value="1"/>
</dbReference>